<name>A0A5B8RI61_9ZZZZ</name>
<accession>A0A5B8RI61</accession>
<protein>
    <submittedName>
        <fullName evidence="1">Uncharacterized protein</fullName>
    </submittedName>
</protein>
<proteinExistence type="predicted"/>
<reference evidence="1" key="1">
    <citation type="submission" date="2019-06" db="EMBL/GenBank/DDBJ databases">
        <authorList>
            <person name="Murdoch R.W."/>
            <person name="Fathepure B."/>
        </authorList>
    </citation>
    <scope>NUCLEOTIDE SEQUENCE</scope>
</reference>
<gene>
    <name evidence="1" type="ORF">KBTEX_02785</name>
</gene>
<dbReference type="AlphaFoldDB" id="A0A5B8RI61"/>
<sequence>MSDKNDVAELPRPFRRFAGWGVPIEGGGDFAHAIWRIPLPGVGWVSGPMCFRAGRGEHRTAPGDTPRCSHCRGEVAAFYENEETDDER</sequence>
<organism evidence="1">
    <name type="scientific">uncultured organism</name>
    <dbReference type="NCBI Taxonomy" id="155900"/>
    <lineage>
        <taxon>unclassified sequences</taxon>
        <taxon>environmental samples</taxon>
    </lineage>
</organism>
<evidence type="ECO:0000313" key="1">
    <source>
        <dbReference type="EMBL" id="QEA06447.1"/>
    </source>
</evidence>
<dbReference type="EMBL" id="MN079144">
    <property type="protein sequence ID" value="QEA06447.1"/>
    <property type="molecule type" value="Genomic_DNA"/>
</dbReference>